<dbReference type="Pfam" id="PF10052">
    <property type="entry name" value="DUF2288"/>
    <property type="match status" value="1"/>
</dbReference>
<dbReference type="STRING" id="445709.ABW99_00220"/>
<dbReference type="InterPro" id="IPR018741">
    <property type="entry name" value="DUF2288"/>
</dbReference>
<sequence>MEQPSPLYLQLLGETARIEWRELEKFFARGVLLHVGRELDLVSVAEAIASDASEQVARWLAGGLIERMSADTAADFAGRSPSLWAVVVSPWVLVQERQA</sequence>
<dbReference type="AlphaFoldDB" id="A0A0G3ELQ1"/>
<dbReference type="EMBL" id="CP011568">
    <property type="protein sequence ID" value="AKJ66889.1"/>
    <property type="molecule type" value="Genomic_DNA"/>
</dbReference>
<accession>A0A0G3ELQ1</accession>
<proteinExistence type="predicted"/>
<keyword evidence="2" id="KW-1185">Reference proteome</keyword>
<evidence type="ECO:0000313" key="1">
    <source>
        <dbReference type="EMBL" id="AKJ66889.1"/>
    </source>
</evidence>
<gene>
    <name evidence="1" type="ORF">ABW99_00220</name>
</gene>
<dbReference type="Proteomes" id="UP000036700">
    <property type="component" value="Chromosome"/>
</dbReference>
<name>A0A0G3ELQ1_9BURK</name>
<dbReference type="KEGG" id="ptx:ABW99_00220"/>
<organism evidence="1 2">
    <name type="scientific">Pandoraea thiooxydans</name>
    <dbReference type="NCBI Taxonomy" id="445709"/>
    <lineage>
        <taxon>Bacteria</taxon>
        <taxon>Pseudomonadati</taxon>
        <taxon>Pseudomonadota</taxon>
        <taxon>Betaproteobacteria</taxon>
        <taxon>Burkholderiales</taxon>
        <taxon>Burkholderiaceae</taxon>
        <taxon>Pandoraea</taxon>
    </lineage>
</organism>
<evidence type="ECO:0008006" key="3">
    <source>
        <dbReference type="Google" id="ProtNLM"/>
    </source>
</evidence>
<protein>
    <recommendedName>
        <fullName evidence="3">DUF2288 domain-containing protein</fullName>
    </recommendedName>
</protein>
<dbReference type="PATRIC" id="fig|445709.3.peg.54"/>
<reference evidence="2" key="1">
    <citation type="submission" date="2015-06" db="EMBL/GenBank/DDBJ databases">
        <authorList>
            <person name="Lim Y.L."/>
            <person name="Ee R."/>
            <person name="Yong D."/>
            <person name="How K.Y."/>
            <person name="Yin W.F."/>
            <person name="Chan K.G."/>
        </authorList>
    </citation>
    <scope>NUCLEOTIDE SEQUENCE [LARGE SCALE GENOMIC DNA]</scope>
    <source>
        <strain evidence="2">DSM 25325</strain>
    </source>
</reference>
<evidence type="ECO:0000313" key="2">
    <source>
        <dbReference type="Proteomes" id="UP000036700"/>
    </source>
</evidence>